<evidence type="ECO:0000256" key="2">
    <source>
        <dbReference type="SAM" id="MobiDB-lite"/>
    </source>
</evidence>
<keyword evidence="1" id="KW-0863">Zinc-finger</keyword>
<feature type="compositionally biased region" description="Basic and acidic residues" evidence="2">
    <location>
        <begin position="193"/>
        <end position="209"/>
    </location>
</feature>
<gene>
    <name evidence="4" type="ORF">MFLAVUS_010745</name>
</gene>
<organism evidence="4 5">
    <name type="scientific">Mucor flavus</name>
    <dbReference type="NCBI Taxonomy" id="439312"/>
    <lineage>
        <taxon>Eukaryota</taxon>
        <taxon>Fungi</taxon>
        <taxon>Fungi incertae sedis</taxon>
        <taxon>Mucoromycota</taxon>
        <taxon>Mucoromycotina</taxon>
        <taxon>Mucoromycetes</taxon>
        <taxon>Mucorales</taxon>
        <taxon>Mucorineae</taxon>
        <taxon>Mucoraceae</taxon>
        <taxon>Mucor</taxon>
    </lineage>
</organism>
<evidence type="ECO:0000256" key="1">
    <source>
        <dbReference type="PROSITE-ProRule" id="PRU00042"/>
    </source>
</evidence>
<keyword evidence="1" id="KW-0479">Metal-binding</keyword>
<reference evidence="4 5" key="1">
    <citation type="submission" date="2024-04" db="EMBL/GenBank/DDBJ databases">
        <title>genome sequences of Mucor flavus KT1a and Helicostylum pulchrum KT1b strains isolated from the surface of a dry-aged beef.</title>
        <authorList>
            <person name="Toyotome T."/>
            <person name="Hosono M."/>
            <person name="Torimaru M."/>
            <person name="Fukuda K."/>
            <person name="Mikami N."/>
        </authorList>
    </citation>
    <scope>NUCLEOTIDE SEQUENCE [LARGE SCALE GENOMIC DNA]</scope>
    <source>
        <strain evidence="4 5">KT1a</strain>
    </source>
</reference>
<keyword evidence="5" id="KW-1185">Reference proteome</keyword>
<dbReference type="EMBL" id="BAABUK010000039">
    <property type="protein sequence ID" value="GAA5817202.1"/>
    <property type="molecule type" value="Genomic_DNA"/>
</dbReference>
<evidence type="ECO:0000259" key="3">
    <source>
        <dbReference type="PROSITE" id="PS50157"/>
    </source>
</evidence>
<protein>
    <recommendedName>
        <fullName evidence="3">C2H2-type domain-containing protein</fullName>
    </recommendedName>
</protein>
<proteinExistence type="predicted"/>
<dbReference type="InterPro" id="IPR013087">
    <property type="entry name" value="Znf_C2H2_type"/>
</dbReference>
<sequence>MSSVATKTQPGIKPKSYIVDKMKDFLDKDLVILDHGCYICGRVFSSAAAARGHVKSIHRYNIPGRSNGVKRPLHRNYNYSTRTDTDEYDGLHYACPSCWFHCPLDRLDELHDHTMEQHNPSLHIPKSEGKYDADVDSGSENPASVPHSLQNSRRSSRQSNFSISSCLLGYTSNNDDNDEENAPLRRPSIRKVRISEDHKNVPSISDDKKSELSQKIDELRGLFRALFA</sequence>
<name>A0ABP9ZDL8_9FUNG</name>
<keyword evidence="1" id="KW-0862">Zinc</keyword>
<feature type="region of interest" description="Disordered" evidence="2">
    <location>
        <begin position="172"/>
        <end position="209"/>
    </location>
</feature>
<evidence type="ECO:0000313" key="5">
    <source>
        <dbReference type="Proteomes" id="UP001473302"/>
    </source>
</evidence>
<dbReference type="PROSITE" id="PS00028">
    <property type="entry name" value="ZINC_FINGER_C2H2_1"/>
    <property type="match status" value="1"/>
</dbReference>
<dbReference type="PROSITE" id="PS50157">
    <property type="entry name" value="ZINC_FINGER_C2H2_2"/>
    <property type="match status" value="1"/>
</dbReference>
<feature type="compositionally biased region" description="Low complexity" evidence="2">
    <location>
        <begin position="148"/>
        <end position="160"/>
    </location>
</feature>
<comment type="caution">
    <text evidence="4">The sequence shown here is derived from an EMBL/GenBank/DDBJ whole genome shotgun (WGS) entry which is preliminary data.</text>
</comment>
<feature type="domain" description="C2H2-type" evidence="3">
    <location>
        <begin position="35"/>
        <end position="63"/>
    </location>
</feature>
<dbReference type="Proteomes" id="UP001473302">
    <property type="component" value="Unassembled WGS sequence"/>
</dbReference>
<accession>A0ABP9ZDL8</accession>
<evidence type="ECO:0000313" key="4">
    <source>
        <dbReference type="EMBL" id="GAA5817202.1"/>
    </source>
</evidence>
<feature type="region of interest" description="Disordered" evidence="2">
    <location>
        <begin position="118"/>
        <end position="160"/>
    </location>
</feature>